<organism evidence="14 15">
    <name type="scientific">Ralstonia solanacearum (strain UW551)</name>
    <dbReference type="NCBI Taxonomy" id="342110"/>
    <lineage>
        <taxon>Bacteria</taxon>
        <taxon>Pseudomonadati</taxon>
        <taxon>Pseudomonadota</taxon>
        <taxon>Betaproteobacteria</taxon>
        <taxon>Burkholderiales</taxon>
        <taxon>Burkholderiaceae</taxon>
        <taxon>Ralstonia</taxon>
        <taxon>Ralstonia solanacearum species complex</taxon>
    </lineage>
</organism>
<keyword evidence="5 14" id="KW-0808">Transferase</keyword>
<name>A0AB33VI19_RALSU</name>
<evidence type="ECO:0000256" key="8">
    <source>
        <dbReference type="ARBA" id="ARBA00022989"/>
    </source>
</evidence>
<dbReference type="Proteomes" id="UP000005933">
    <property type="component" value="Unassembled WGS sequence"/>
</dbReference>
<dbReference type="InterPro" id="IPR003660">
    <property type="entry name" value="HAMP_dom"/>
</dbReference>
<dbReference type="InterPro" id="IPR036097">
    <property type="entry name" value="HisK_dim/P_sf"/>
</dbReference>
<evidence type="ECO:0000259" key="12">
    <source>
        <dbReference type="PROSITE" id="PS50109"/>
    </source>
</evidence>
<dbReference type="Gene3D" id="3.30.565.10">
    <property type="entry name" value="Histidine kinase-like ATPase, C-terminal domain"/>
    <property type="match status" value="1"/>
</dbReference>
<evidence type="ECO:0000256" key="4">
    <source>
        <dbReference type="ARBA" id="ARBA00022553"/>
    </source>
</evidence>
<comment type="catalytic activity">
    <reaction evidence="1">
        <text>ATP + protein L-histidine = ADP + protein N-phospho-L-histidine.</text>
        <dbReference type="EC" id="2.7.13.3"/>
    </reaction>
</comment>
<dbReference type="InterPro" id="IPR050428">
    <property type="entry name" value="TCS_sensor_his_kinase"/>
</dbReference>
<comment type="subcellular location">
    <subcellularLocation>
        <location evidence="2">Membrane</location>
    </subcellularLocation>
</comment>
<dbReference type="EMBL" id="AAKL01000004">
    <property type="protein sequence ID" value="EAP74403.1"/>
    <property type="molecule type" value="Genomic_DNA"/>
</dbReference>
<dbReference type="PANTHER" id="PTHR45436">
    <property type="entry name" value="SENSOR HISTIDINE KINASE YKOH"/>
    <property type="match status" value="1"/>
</dbReference>
<evidence type="ECO:0000256" key="7">
    <source>
        <dbReference type="ARBA" id="ARBA00022777"/>
    </source>
</evidence>
<dbReference type="SMART" id="SM00388">
    <property type="entry name" value="HisKA"/>
    <property type="match status" value="1"/>
</dbReference>
<evidence type="ECO:0000256" key="6">
    <source>
        <dbReference type="ARBA" id="ARBA00022692"/>
    </source>
</evidence>
<dbReference type="InterPro" id="IPR036890">
    <property type="entry name" value="HATPase_C_sf"/>
</dbReference>
<dbReference type="GO" id="GO:0005886">
    <property type="term" value="C:plasma membrane"/>
    <property type="evidence" value="ECO:0007669"/>
    <property type="project" value="TreeGrafter"/>
</dbReference>
<dbReference type="PRINTS" id="PR00344">
    <property type="entry name" value="BCTRLSENSOR"/>
</dbReference>
<dbReference type="PROSITE" id="PS50109">
    <property type="entry name" value="HIS_KIN"/>
    <property type="match status" value="1"/>
</dbReference>
<evidence type="ECO:0000259" key="13">
    <source>
        <dbReference type="PROSITE" id="PS50885"/>
    </source>
</evidence>
<evidence type="ECO:0000256" key="11">
    <source>
        <dbReference type="SAM" id="Phobius"/>
    </source>
</evidence>
<dbReference type="CDD" id="cd00082">
    <property type="entry name" value="HisKA"/>
    <property type="match status" value="1"/>
</dbReference>
<keyword evidence="6 11" id="KW-0812">Transmembrane</keyword>
<evidence type="ECO:0000313" key="14">
    <source>
        <dbReference type="EMBL" id="EAP74403.1"/>
    </source>
</evidence>
<feature type="transmembrane region" description="Helical" evidence="11">
    <location>
        <begin position="285"/>
        <end position="308"/>
    </location>
</feature>
<evidence type="ECO:0000256" key="1">
    <source>
        <dbReference type="ARBA" id="ARBA00000085"/>
    </source>
</evidence>
<proteinExistence type="predicted"/>
<feature type="domain" description="Histidine kinase" evidence="12">
    <location>
        <begin position="369"/>
        <end position="590"/>
    </location>
</feature>
<feature type="transmembrane region" description="Helical" evidence="11">
    <location>
        <begin position="138"/>
        <end position="158"/>
    </location>
</feature>
<feature type="domain" description="HAMP" evidence="13">
    <location>
        <begin position="309"/>
        <end position="361"/>
    </location>
</feature>
<keyword evidence="9" id="KW-0902">Two-component regulatory system</keyword>
<dbReference type="SUPFAM" id="SSF47384">
    <property type="entry name" value="Homodimeric domain of signal transducing histidine kinase"/>
    <property type="match status" value="1"/>
</dbReference>
<sequence length="597" mass="65584">MTRWWTCRRGRSGCWRSCCRAPVGWCRRNSWSTTCAAGARRSATTRSRSTCTGCARRSRWMASASPPCAGSATAWNAPPCRRSPMGDRLAWPWRRPHAPPDGTAPEAGDRDLAETLPHLEDDATRPVARSLFGEILDWMLAPLLLLWPMSIAVTYLVAKSIANAPYDRALESSAIVLSQQLREINGRVTLQLPISAREILRADETDNIYYQVLGTHGEFVSGDRDLPLPPEEDSGAGGPVQLRDDRIHGAEIRVAYTYVQQPGDRPALVQVAETLDKRAQLANEIIKGVILPQFVILPLAVILVWFGLTRGLAPLNAIQERIRARSPGDTSPIDEGAAPQELTPLVASFNELLGRLEQSVQTQKRFIADAAHQMKTPLAGLRMQAELAQREQSPDELRRTLAHIADSSDRTAHLVKQLLSLARMENMGATDGMAPLDLCALSRQVVAEWLPKAWAKQIDLGFEEPGAPVMTSGNATMLAEMLNNLLDNAIRYTPDGGRVTVRVTTAPFEPFAFLDVEDTGPGIPVTERERVMQRFYRILGTQAEGSGLGLAIVREIVQQHGGDIAVLDHVYQQSPRLAGAQFRITLPRCTPGEEASA</sequence>
<evidence type="ECO:0000313" key="15">
    <source>
        <dbReference type="Proteomes" id="UP000005933"/>
    </source>
</evidence>
<dbReference type="InterPro" id="IPR004358">
    <property type="entry name" value="Sig_transdc_His_kin-like_C"/>
</dbReference>
<dbReference type="SMART" id="SM00304">
    <property type="entry name" value="HAMP"/>
    <property type="match status" value="1"/>
</dbReference>
<dbReference type="InterPro" id="IPR003594">
    <property type="entry name" value="HATPase_dom"/>
</dbReference>
<dbReference type="Pfam" id="PF08521">
    <property type="entry name" value="2CSK_N"/>
    <property type="match status" value="1"/>
</dbReference>
<dbReference type="SUPFAM" id="SSF55874">
    <property type="entry name" value="ATPase domain of HSP90 chaperone/DNA topoisomerase II/histidine kinase"/>
    <property type="match status" value="1"/>
</dbReference>
<evidence type="ECO:0000256" key="9">
    <source>
        <dbReference type="ARBA" id="ARBA00023012"/>
    </source>
</evidence>
<dbReference type="AlphaFoldDB" id="A0AB33VI19"/>
<comment type="caution">
    <text evidence="14">The sequence shown here is derived from an EMBL/GenBank/DDBJ whole genome shotgun (WGS) entry which is preliminary data.</text>
</comment>
<dbReference type="InterPro" id="IPR003661">
    <property type="entry name" value="HisK_dim/P_dom"/>
</dbReference>
<dbReference type="GO" id="GO:0000155">
    <property type="term" value="F:phosphorelay sensor kinase activity"/>
    <property type="evidence" value="ECO:0007669"/>
    <property type="project" value="InterPro"/>
</dbReference>
<keyword evidence="7" id="KW-0418">Kinase</keyword>
<dbReference type="Pfam" id="PF00512">
    <property type="entry name" value="HisKA"/>
    <property type="match status" value="1"/>
</dbReference>
<dbReference type="SMART" id="SM00387">
    <property type="entry name" value="HATPase_c"/>
    <property type="match status" value="1"/>
</dbReference>
<dbReference type="EC" id="2.7.13.3" evidence="3"/>
<keyword evidence="10 11" id="KW-0472">Membrane</keyword>
<gene>
    <name evidence="14" type="ORF">RRSL_04127</name>
</gene>
<dbReference type="InterPro" id="IPR005467">
    <property type="entry name" value="His_kinase_dom"/>
</dbReference>
<dbReference type="Pfam" id="PF02518">
    <property type="entry name" value="HATPase_c"/>
    <property type="match status" value="1"/>
</dbReference>
<dbReference type="InterPro" id="IPR013727">
    <property type="entry name" value="2CSK_N"/>
</dbReference>
<keyword evidence="4" id="KW-0597">Phosphoprotein</keyword>
<evidence type="ECO:0000256" key="5">
    <source>
        <dbReference type="ARBA" id="ARBA00022679"/>
    </source>
</evidence>
<protein>
    <recommendedName>
        <fullName evidence="3">histidine kinase</fullName>
        <ecNumber evidence="3">2.7.13.3</ecNumber>
    </recommendedName>
</protein>
<reference evidence="14 15" key="1">
    <citation type="journal article" date="2006" name="Mol. Plant Microbe Interact.">
        <title>Identification of open reading frames unique to a select agent: Ralstonia solanacearum race 3 biovar 2.</title>
        <authorList>
            <person name="Gabriel D.W."/>
            <person name="Allen C."/>
            <person name="Schell M."/>
            <person name="Denny T.P."/>
            <person name="Greenberg J.T."/>
            <person name="Duan Y.P."/>
            <person name="Flores-Cruz Z."/>
            <person name="Huang Q."/>
            <person name="Clifford J.M."/>
            <person name="Presting G."/>
            <person name="Gonzalez E.T."/>
            <person name="Reddy J."/>
            <person name="Elphinstone J."/>
            <person name="Swanson J."/>
            <person name="Yao J."/>
            <person name="Mulholland V."/>
            <person name="Liu L."/>
            <person name="Farmerie W."/>
            <person name="Patnaikuni M."/>
            <person name="Balogh B."/>
            <person name="Norman D."/>
            <person name="Alvarez A."/>
            <person name="Castillo J.A."/>
            <person name="Jones J."/>
            <person name="Saddler G."/>
            <person name="Walunas T."/>
            <person name="Zhukov A."/>
            <person name="Mikhailova N."/>
        </authorList>
    </citation>
    <scope>NUCLEOTIDE SEQUENCE [LARGE SCALE GENOMIC DNA]</scope>
    <source>
        <strain evidence="14 15">UW551</strain>
    </source>
</reference>
<evidence type="ECO:0000256" key="10">
    <source>
        <dbReference type="ARBA" id="ARBA00023136"/>
    </source>
</evidence>
<keyword evidence="8 11" id="KW-1133">Transmembrane helix</keyword>
<dbReference type="Pfam" id="PF00672">
    <property type="entry name" value="HAMP"/>
    <property type="match status" value="1"/>
</dbReference>
<dbReference type="Gene3D" id="1.10.287.130">
    <property type="match status" value="1"/>
</dbReference>
<dbReference type="PANTHER" id="PTHR45436:SF1">
    <property type="entry name" value="SENSOR PROTEIN QSEC"/>
    <property type="match status" value="1"/>
</dbReference>
<evidence type="ECO:0000256" key="3">
    <source>
        <dbReference type="ARBA" id="ARBA00012438"/>
    </source>
</evidence>
<dbReference type="PROSITE" id="PS50885">
    <property type="entry name" value="HAMP"/>
    <property type="match status" value="1"/>
</dbReference>
<dbReference type="CDD" id="cd00075">
    <property type="entry name" value="HATPase"/>
    <property type="match status" value="1"/>
</dbReference>
<accession>A0AB33VI19</accession>
<evidence type="ECO:0000256" key="2">
    <source>
        <dbReference type="ARBA" id="ARBA00004370"/>
    </source>
</evidence>